<keyword evidence="1" id="KW-0479">Metal-binding</keyword>
<dbReference type="Proteomes" id="UP001470230">
    <property type="component" value="Unassembled WGS sequence"/>
</dbReference>
<feature type="domain" description="C2" evidence="3">
    <location>
        <begin position="146"/>
        <end position="274"/>
    </location>
</feature>
<evidence type="ECO:0000256" key="2">
    <source>
        <dbReference type="ARBA" id="ARBA00022837"/>
    </source>
</evidence>
<proteinExistence type="predicted"/>
<keyword evidence="2" id="KW-0106">Calcium</keyword>
<keyword evidence="5" id="KW-1185">Reference proteome</keyword>
<feature type="domain" description="C2" evidence="3">
    <location>
        <begin position="294"/>
        <end position="408"/>
    </location>
</feature>
<dbReference type="PANTHER" id="PTHR45911:SF4">
    <property type="entry name" value="MULTIPLE C2 AND TRANSMEMBRANE DOMAIN-CONTAINING PROTEIN"/>
    <property type="match status" value="1"/>
</dbReference>
<evidence type="ECO:0000259" key="3">
    <source>
        <dbReference type="PROSITE" id="PS50004"/>
    </source>
</evidence>
<dbReference type="SUPFAM" id="SSF49562">
    <property type="entry name" value="C2 domain (Calcium/lipid-binding domain, CaLB)"/>
    <property type="match status" value="3"/>
</dbReference>
<dbReference type="Pfam" id="PF00168">
    <property type="entry name" value="C2"/>
    <property type="match status" value="3"/>
</dbReference>
<reference evidence="4 5" key="1">
    <citation type="submission" date="2024-04" db="EMBL/GenBank/DDBJ databases">
        <title>Tritrichomonas musculus Genome.</title>
        <authorList>
            <person name="Alves-Ferreira E."/>
            <person name="Grigg M."/>
            <person name="Lorenzi H."/>
            <person name="Galac M."/>
        </authorList>
    </citation>
    <scope>NUCLEOTIDE SEQUENCE [LARGE SCALE GENOMIC DNA]</scope>
    <source>
        <strain evidence="4 5">EAF2021</strain>
    </source>
</reference>
<evidence type="ECO:0000256" key="1">
    <source>
        <dbReference type="ARBA" id="ARBA00022723"/>
    </source>
</evidence>
<gene>
    <name evidence="4" type="ORF">M9Y10_024697</name>
</gene>
<sequence>MKQLNFWVKTYHYSIMACRLHIKICEAKKVLKMDLGGKSDPYITLRLKSQEKSKCQKTQVISNTTDPIWNQEFDIDVDDPNDVLLINMYDEDIKNDDKMMDELQYPVNTWPIGGPLDRKELDIKLKKKKAGKLIFEVQSFPRQLVQSRDVQIDDDNKYNPTRGHLKIHVYDGKKLKKMDTIGKSDPYMTFHLKDRFDEKGKEIDKKYKAKTQVISNNLSPVWNQDLLLDVPDIKKDVLVINLWDEDIKNDDRMMNEVEVPLSSVPIGQKQEFNDTIKLKKKDAGTLHYEYTLCDGPAPTGSQPALPCKLLVHAWKGQKLKKMDANASDPYLTLEIQGEKDSLQKTKYIKDDLSPVWDEHFEFNCKDWNTDHLLVNLWDKDIKNDDKMMNELDYPLNQWPIGSHLDIVEDIKLKKKDAGKLFLGIDVLDANAEPKVQSRDIKLEEPAGDYCDFSLGNFPDSYSTDFTGYTNYSATLSDLHSWEEKKHHHHEEKQ</sequence>
<organism evidence="4 5">
    <name type="scientific">Tritrichomonas musculus</name>
    <dbReference type="NCBI Taxonomy" id="1915356"/>
    <lineage>
        <taxon>Eukaryota</taxon>
        <taxon>Metamonada</taxon>
        <taxon>Parabasalia</taxon>
        <taxon>Tritrichomonadida</taxon>
        <taxon>Tritrichomonadidae</taxon>
        <taxon>Tritrichomonas</taxon>
    </lineage>
</organism>
<dbReference type="EMBL" id="JAPFFF010000034">
    <property type="protein sequence ID" value="KAK8843636.1"/>
    <property type="molecule type" value="Genomic_DNA"/>
</dbReference>
<accession>A0ABR2HB08</accession>
<dbReference type="SMART" id="SM00239">
    <property type="entry name" value="C2"/>
    <property type="match status" value="3"/>
</dbReference>
<dbReference type="CDD" id="cd00030">
    <property type="entry name" value="C2"/>
    <property type="match status" value="3"/>
</dbReference>
<evidence type="ECO:0000313" key="4">
    <source>
        <dbReference type="EMBL" id="KAK8843636.1"/>
    </source>
</evidence>
<name>A0ABR2HB08_9EUKA</name>
<comment type="caution">
    <text evidence="4">The sequence shown here is derived from an EMBL/GenBank/DDBJ whole genome shotgun (WGS) entry which is preliminary data.</text>
</comment>
<evidence type="ECO:0000313" key="5">
    <source>
        <dbReference type="Proteomes" id="UP001470230"/>
    </source>
</evidence>
<protein>
    <recommendedName>
        <fullName evidence="3">C2 domain-containing protein</fullName>
    </recommendedName>
</protein>
<dbReference type="InterPro" id="IPR000008">
    <property type="entry name" value="C2_dom"/>
</dbReference>
<feature type="domain" description="C2" evidence="3">
    <location>
        <begin position="1"/>
        <end position="120"/>
    </location>
</feature>
<dbReference type="Gene3D" id="2.60.40.150">
    <property type="entry name" value="C2 domain"/>
    <property type="match status" value="3"/>
</dbReference>
<dbReference type="InterPro" id="IPR035892">
    <property type="entry name" value="C2_domain_sf"/>
</dbReference>
<dbReference type="PANTHER" id="PTHR45911">
    <property type="entry name" value="C2 DOMAIN-CONTAINING PROTEIN"/>
    <property type="match status" value="1"/>
</dbReference>
<dbReference type="PROSITE" id="PS50004">
    <property type="entry name" value="C2"/>
    <property type="match status" value="3"/>
</dbReference>